<protein>
    <submittedName>
        <fullName evidence="2">Uncharacterized protein</fullName>
    </submittedName>
</protein>
<evidence type="ECO:0000313" key="2">
    <source>
        <dbReference type="EMBL" id="MEQ2509219.1"/>
    </source>
</evidence>
<evidence type="ECO:0000256" key="1">
    <source>
        <dbReference type="SAM" id="MobiDB-lite"/>
    </source>
</evidence>
<evidence type="ECO:0000313" key="3">
    <source>
        <dbReference type="Proteomes" id="UP001465717"/>
    </source>
</evidence>
<sequence>MRKPALPIPGVPINITEERETILTSFNQVFESPPHDDQPILPQGRQAKGGNTKDKRDLSKGWQRTTTFQKQATIFKKVKQKEEDADSFIPFAMTYNLSFRR</sequence>
<reference evidence="2 3" key="1">
    <citation type="submission" date="2024-04" db="EMBL/GenBank/DDBJ databases">
        <title>Human intestinal bacterial collection.</title>
        <authorList>
            <person name="Pauvert C."/>
            <person name="Hitch T.C.A."/>
            <person name="Clavel T."/>
        </authorList>
    </citation>
    <scope>NUCLEOTIDE SEQUENCE [LARGE SCALE GENOMIC DNA]</scope>
    <source>
        <strain evidence="2 3">CLA-AA-H174</strain>
    </source>
</reference>
<organism evidence="2 3">
    <name type="scientific">Segatella sinensis</name>
    <dbReference type="NCBI Taxonomy" id="3085167"/>
    <lineage>
        <taxon>Bacteria</taxon>
        <taxon>Pseudomonadati</taxon>
        <taxon>Bacteroidota</taxon>
        <taxon>Bacteroidia</taxon>
        <taxon>Bacteroidales</taxon>
        <taxon>Prevotellaceae</taxon>
        <taxon>Segatella</taxon>
    </lineage>
</organism>
<proteinExistence type="predicted"/>
<name>A0ABV1G1V8_9BACT</name>
<dbReference type="EMBL" id="JBBNGE010000060">
    <property type="protein sequence ID" value="MEQ2509219.1"/>
    <property type="molecule type" value="Genomic_DNA"/>
</dbReference>
<dbReference type="Proteomes" id="UP001465717">
    <property type="component" value="Unassembled WGS sequence"/>
</dbReference>
<accession>A0ABV1G1V8</accession>
<keyword evidence="3" id="KW-1185">Reference proteome</keyword>
<feature type="region of interest" description="Disordered" evidence="1">
    <location>
        <begin position="29"/>
        <end position="61"/>
    </location>
</feature>
<dbReference type="RefSeq" id="WP_349226666.1">
    <property type="nucleotide sequence ID" value="NZ_JBBNFG020000051.1"/>
</dbReference>
<comment type="caution">
    <text evidence="2">The sequence shown here is derived from an EMBL/GenBank/DDBJ whole genome shotgun (WGS) entry which is preliminary data.</text>
</comment>
<gene>
    <name evidence="2" type="ORF">AAAT87_13265</name>
</gene>